<protein>
    <submittedName>
        <fullName evidence="1">Uncharacterized protein</fullName>
    </submittedName>
</protein>
<organism evidence="1">
    <name type="scientific">Leptotrichia mesophila</name>
    <dbReference type="NCBI Taxonomy" id="3239303"/>
    <lineage>
        <taxon>Bacteria</taxon>
        <taxon>Fusobacteriati</taxon>
        <taxon>Fusobacteriota</taxon>
        <taxon>Fusobacteriia</taxon>
        <taxon>Fusobacteriales</taxon>
        <taxon>Leptotrichiaceae</taxon>
        <taxon>Leptotrichia</taxon>
    </lineage>
</organism>
<dbReference type="KEGG" id="lmes:AB8B23_01710"/>
<dbReference type="AlphaFoldDB" id="A0AB39VAR6"/>
<name>A0AB39VAR6_9FUSO</name>
<dbReference type="RefSeq" id="WP_369713144.1">
    <property type="nucleotide sequence ID" value="NZ_CP165646.1"/>
</dbReference>
<evidence type="ECO:0000313" key="1">
    <source>
        <dbReference type="EMBL" id="XDU64901.1"/>
    </source>
</evidence>
<sequence>MWDIDRYITLLMGEIPKLTDDENGYGPNGTSYIAHIDILEDIKNAFLSLKQIYGDKVRKANPLYASK</sequence>
<dbReference type="EMBL" id="CP165646">
    <property type="protein sequence ID" value="XDU64901.1"/>
    <property type="molecule type" value="Genomic_DNA"/>
</dbReference>
<accession>A0AB39VAR6</accession>
<reference evidence="1" key="1">
    <citation type="submission" date="2024-07" db="EMBL/GenBank/DDBJ databases">
        <authorList>
            <person name="Li X.-J."/>
            <person name="Wang X."/>
        </authorList>
    </citation>
    <scope>NUCLEOTIDE SEQUENCE</scope>
    <source>
        <strain evidence="1">HSP-342</strain>
    </source>
</reference>
<gene>
    <name evidence="1" type="ORF">AB8B23_01710</name>
</gene>
<proteinExistence type="predicted"/>
<dbReference type="Gene3D" id="1.10.3620.10">
    <property type="entry name" value="YdcF like domain"/>
    <property type="match status" value="1"/>
</dbReference>